<protein>
    <recommendedName>
        <fullName evidence="4">Divergent PAP2 family protein</fullName>
    </recommendedName>
</protein>
<keyword evidence="3" id="KW-1185">Reference proteome</keyword>
<feature type="transmembrane region" description="Helical" evidence="1">
    <location>
        <begin position="12"/>
        <end position="30"/>
    </location>
</feature>
<feature type="transmembrane region" description="Helical" evidence="1">
    <location>
        <begin position="68"/>
        <end position="86"/>
    </location>
</feature>
<dbReference type="PANTHER" id="PTHR31446">
    <property type="entry name" value="ACID PHOSPHATASE/VANADIUM-DEPENDENT HALOPEROXIDASE-RELATED PROTEIN"/>
    <property type="match status" value="1"/>
</dbReference>
<feature type="transmembrane region" description="Helical" evidence="1">
    <location>
        <begin position="98"/>
        <end position="119"/>
    </location>
</feature>
<sequence length="121" mass="13278">MSWFLGLIKNPSFMSAFFGFFSAQLVKVFIYKDIRVFGRYGGMPSAHVATTSALAWAVGYQTGFNSPMTAIAAIFLAITTADAVGLRRNVDPNKGHTLMEVIYGFLLGWVVALLTAKLYKI</sequence>
<dbReference type="InterPro" id="IPR036938">
    <property type="entry name" value="PAP2/HPO_sf"/>
</dbReference>
<feature type="transmembrane region" description="Helical" evidence="1">
    <location>
        <begin position="42"/>
        <end position="62"/>
    </location>
</feature>
<evidence type="ECO:0000256" key="1">
    <source>
        <dbReference type="SAM" id="Phobius"/>
    </source>
</evidence>
<dbReference type="SUPFAM" id="SSF48317">
    <property type="entry name" value="Acid phosphatase/Vanadium-dependent haloperoxidase"/>
    <property type="match status" value="1"/>
</dbReference>
<dbReference type="Pfam" id="PF02681">
    <property type="entry name" value="DUF212"/>
    <property type="match status" value="1"/>
</dbReference>
<proteinExistence type="predicted"/>
<evidence type="ECO:0008006" key="4">
    <source>
        <dbReference type="Google" id="ProtNLM"/>
    </source>
</evidence>
<keyword evidence="1" id="KW-0812">Transmembrane</keyword>
<accession>A0A1M7TDA8</accession>
<name>A0A1M7TDA8_FERGO</name>
<dbReference type="InterPro" id="IPR003832">
    <property type="entry name" value="DUF212"/>
</dbReference>
<dbReference type="STRING" id="1121883.SAMN02745226_01869"/>
<keyword evidence="1" id="KW-1133">Transmembrane helix</keyword>
<dbReference type="AlphaFoldDB" id="A0A1M7TDA8"/>
<dbReference type="RefSeq" id="WP_245789683.1">
    <property type="nucleotide sequence ID" value="NZ_FRDJ01000014.1"/>
</dbReference>
<keyword evidence="1" id="KW-0472">Membrane</keyword>
<evidence type="ECO:0000313" key="3">
    <source>
        <dbReference type="Proteomes" id="UP000184207"/>
    </source>
</evidence>
<reference evidence="3" key="1">
    <citation type="submission" date="2016-12" db="EMBL/GenBank/DDBJ databases">
        <authorList>
            <person name="Varghese N."/>
            <person name="Submissions S."/>
        </authorList>
    </citation>
    <scope>NUCLEOTIDE SEQUENCE [LARGE SCALE GENOMIC DNA]</scope>
    <source>
        <strain evidence="3">DSM 13020</strain>
    </source>
</reference>
<gene>
    <name evidence="2" type="ORF">SAMN02745226_01869</name>
</gene>
<organism evidence="2 3">
    <name type="scientific">Fervidobacterium gondwanense DSM 13020</name>
    <dbReference type="NCBI Taxonomy" id="1121883"/>
    <lineage>
        <taxon>Bacteria</taxon>
        <taxon>Thermotogati</taxon>
        <taxon>Thermotogota</taxon>
        <taxon>Thermotogae</taxon>
        <taxon>Thermotogales</taxon>
        <taxon>Fervidobacteriaceae</taxon>
        <taxon>Fervidobacterium</taxon>
    </lineage>
</organism>
<evidence type="ECO:0000313" key="2">
    <source>
        <dbReference type="EMBL" id="SHN68705.1"/>
    </source>
</evidence>
<dbReference type="PANTHER" id="PTHR31446:SF29">
    <property type="entry name" value="ACID PHOSPHATASE_VANADIUM-DEPENDENT HALOPEROXIDASE-RELATED PROTEIN"/>
    <property type="match status" value="1"/>
</dbReference>
<dbReference type="Proteomes" id="UP000184207">
    <property type="component" value="Unassembled WGS sequence"/>
</dbReference>
<dbReference type="EMBL" id="FRDJ01000014">
    <property type="protein sequence ID" value="SHN68705.1"/>
    <property type="molecule type" value="Genomic_DNA"/>
</dbReference>